<dbReference type="SMART" id="SM00324">
    <property type="entry name" value="RhoGAP"/>
    <property type="match status" value="1"/>
</dbReference>
<proteinExistence type="predicted"/>
<organism evidence="2 3">
    <name type="scientific">Phrynosoma platyrhinos</name>
    <name type="common">Desert horned lizard</name>
    <dbReference type="NCBI Taxonomy" id="52577"/>
    <lineage>
        <taxon>Eukaryota</taxon>
        <taxon>Metazoa</taxon>
        <taxon>Chordata</taxon>
        <taxon>Craniata</taxon>
        <taxon>Vertebrata</taxon>
        <taxon>Euteleostomi</taxon>
        <taxon>Lepidosauria</taxon>
        <taxon>Squamata</taxon>
        <taxon>Bifurcata</taxon>
        <taxon>Unidentata</taxon>
        <taxon>Episquamata</taxon>
        <taxon>Toxicofera</taxon>
        <taxon>Iguania</taxon>
        <taxon>Phrynosomatidae</taxon>
        <taxon>Phrynosomatinae</taxon>
        <taxon>Phrynosoma</taxon>
    </lineage>
</organism>
<dbReference type="InterPro" id="IPR000198">
    <property type="entry name" value="RhoGAP_dom"/>
</dbReference>
<reference evidence="2 3" key="1">
    <citation type="journal article" date="2022" name="Gigascience">
        <title>A chromosome-level genome assembly and annotation of the desert horned lizard, Phrynosoma platyrhinos, provides insight into chromosomal rearrangements among reptiles.</title>
        <authorList>
            <person name="Koochekian N."/>
            <person name="Ascanio A."/>
            <person name="Farleigh K."/>
            <person name="Card D.C."/>
            <person name="Schield D.R."/>
            <person name="Castoe T.A."/>
            <person name="Jezkova T."/>
        </authorList>
    </citation>
    <scope>NUCLEOTIDE SEQUENCE [LARGE SCALE GENOMIC DNA]</scope>
    <source>
        <strain evidence="2">NK-2021</strain>
    </source>
</reference>
<evidence type="ECO:0000313" key="2">
    <source>
        <dbReference type="EMBL" id="KAH0615842.1"/>
    </source>
</evidence>
<dbReference type="EMBL" id="JAIPUX010005290">
    <property type="protein sequence ID" value="KAH0615842.1"/>
    <property type="molecule type" value="Genomic_DNA"/>
</dbReference>
<evidence type="ECO:0000313" key="3">
    <source>
        <dbReference type="Proteomes" id="UP000826234"/>
    </source>
</evidence>
<dbReference type="InterPro" id="IPR039102">
    <property type="entry name" value="FAM13"/>
</dbReference>
<dbReference type="Proteomes" id="UP000826234">
    <property type="component" value="Unassembled WGS sequence"/>
</dbReference>
<feature type="domain" description="Rho-GAP" evidence="1">
    <location>
        <begin position="23"/>
        <end position="205"/>
    </location>
</feature>
<protein>
    <recommendedName>
        <fullName evidence="1">Rho-GAP domain-containing protein</fullName>
    </recommendedName>
</protein>
<sequence>MKKIAGAPMKGQRGTSSRKVFGMSLQELQHQGLSTNGIPDVVRDIVEYLTRHGKLRSDSFFFEKMREEYNSKGLKQEGLFRVNGSLKTVEQLRVKYETGEEVDLVAEGDISSAANTKQYGRNANTLRELLRQLPEAHYRLLKYLCHFLRKVTEHHSENKMNISNLATVFGPNCFQTRMFFIEVVLQLNSLKSVWCLFLGSLDLLVCGDVECQKP</sequence>
<dbReference type="Pfam" id="PF00620">
    <property type="entry name" value="RhoGAP"/>
    <property type="match status" value="1"/>
</dbReference>
<gene>
    <name evidence="2" type="ORF">JD844_026406</name>
</gene>
<dbReference type="InterPro" id="IPR008936">
    <property type="entry name" value="Rho_GTPase_activation_prot"/>
</dbReference>
<name>A0ABQ7SEX6_PHRPL</name>
<accession>A0ABQ7SEX6</accession>
<dbReference type="Gene3D" id="1.10.555.10">
    <property type="entry name" value="Rho GTPase activation protein"/>
    <property type="match status" value="2"/>
</dbReference>
<keyword evidence="3" id="KW-1185">Reference proteome</keyword>
<comment type="caution">
    <text evidence="2">The sequence shown here is derived from an EMBL/GenBank/DDBJ whole genome shotgun (WGS) entry which is preliminary data.</text>
</comment>
<dbReference type="SUPFAM" id="SSF48350">
    <property type="entry name" value="GTPase activation domain, GAP"/>
    <property type="match status" value="1"/>
</dbReference>
<dbReference type="PROSITE" id="PS50238">
    <property type="entry name" value="RHOGAP"/>
    <property type="match status" value="1"/>
</dbReference>
<dbReference type="PANTHER" id="PTHR15904">
    <property type="entry name" value="FAM13"/>
    <property type="match status" value="1"/>
</dbReference>
<evidence type="ECO:0000259" key="1">
    <source>
        <dbReference type="PROSITE" id="PS50238"/>
    </source>
</evidence>
<dbReference type="PANTHER" id="PTHR15904:SF18">
    <property type="entry name" value="PROTEIN FAM13A"/>
    <property type="match status" value="1"/>
</dbReference>